<dbReference type="Pfam" id="PF13432">
    <property type="entry name" value="TPR_16"/>
    <property type="match status" value="1"/>
</dbReference>
<dbReference type="PROSITE" id="PS50005">
    <property type="entry name" value="TPR"/>
    <property type="match status" value="2"/>
</dbReference>
<dbReference type="SMART" id="SM00028">
    <property type="entry name" value="TPR"/>
    <property type="match status" value="5"/>
</dbReference>
<reference evidence="2" key="1">
    <citation type="submission" date="2020-07" db="EMBL/GenBank/DDBJ databases">
        <title>Huge and variable diversity of episymbiotic CPR bacteria and DPANN archaea in groundwater ecosystems.</title>
        <authorList>
            <person name="He C.Y."/>
            <person name="Keren R."/>
            <person name="Whittaker M."/>
            <person name="Farag I.F."/>
            <person name="Doudna J."/>
            <person name="Cate J.H.D."/>
            <person name="Banfield J.F."/>
        </authorList>
    </citation>
    <scope>NUCLEOTIDE SEQUENCE</scope>
    <source>
        <strain evidence="2">NC_groundwater_1520_Pr4_B-0.1um_53_5</strain>
    </source>
</reference>
<evidence type="ECO:0000256" key="1">
    <source>
        <dbReference type="PROSITE-ProRule" id="PRU00339"/>
    </source>
</evidence>
<dbReference type="Pfam" id="PF13424">
    <property type="entry name" value="TPR_12"/>
    <property type="match status" value="2"/>
</dbReference>
<evidence type="ECO:0000313" key="2">
    <source>
        <dbReference type="EMBL" id="MBI4727093.1"/>
    </source>
</evidence>
<dbReference type="EMBL" id="JACQXR010000101">
    <property type="protein sequence ID" value="MBI4727093.1"/>
    <property type="molecule type" value="Genomic_DNA"/>
</dbReference>
<proteinExistence type="predicted"/>
<dbReference type="PANTHER" id="PTHR10098">
    <property type="entry name" value="RAPSYN-RELATED"/>
    <property type="match status" value="1"/>
</dbReference>
<dbReference type="AlphaFoldDB" id="A0A933IBU2"/>
<gene>
    <name evidence="2" type="ORF">HY768_07710</name>
</gene>
<organism evidence="2 3">
    <name type="scientific">candidate division TA06 bacterium</name>
    <dbReference type="NCBI Taxonomy" id="2250710"/>
    <lineage>
        <taxon>Bacteria</taxon>
        <taxon>Bacteria division TA06</taxon>
    </lineage>
</organism>
<dbReference type="InterPro" id="IPR019734">
    <property type="entry name" value="TPR_rpt"/>
</dbReference>
<dbReference type="SUPFAM" id="SSF48452">
    <property type="entry name" value="TPR-like"/>
    <property type="match status" value="2"/>
</dbReference>
<dbReference type="InterPro" id="IPR011990">
    <property type="entry name" value="TPR-like_helical_dom_sf"/>
</dbReference>
<keyword evidence="1" id="KW-0802">TPR repeat</keyword>
<sequence length="362" mass="41523">MIAKSEIDYKRIIHILMNRAQVLNLIGKNERSLADLNRGLMMSKRYQDKKSQADCLLQFSETYNYLSKYEEILNSAKESLLLYQEIDDKKGQAVSLNNVGYVHDSLGNYPKGLEYYTKSLKIQEEIGDRYSQAASLINIGYVQNMLGDYPKALEYWTKSLKIREEIGDRLGQAMSLNNIARTYLEQEKYEEARDYLTRAEKIAGEIGAKELLRRIYVSFGELGMAETAFSVIPAEAGIHKDLDSHFRGNDISAAIEYAEQALQLAEELKSKTGKAEALLLQARIEKAESKFKEAIAIFEELKQPFETAKAYYYYGRMLTSRIRKPECRTQENTKEAEEYLQKAREIFEKIGAKGWLKKVQAG</sequence>
<name>A0A933IBU2_UNCT6</name>
<evidence type="ECO:0000313" key="3">
    <source>
        <dbReference type="Proteomes" id="UP000736328"/>
    </source>
</evidence>
<feature type="repeat" description="TPR" evidence="1">
    <location>
        <begin position="133"/>
        <end position="166"/>
    </location>
</feature>
<dbReference type="Proteomes" id="UP000736328">
    <property type="component" value="Unassembled WGS sequence"/>
</dbReference>
<comment type="caution">
    <text evidence="2">The sequence shown here is derived from an EMBL/GenBank/DDBJ whole genome shotgun (WGS) entry which is preliminary data.</text>
</comment>
<accession>A0A933IBU2</accession>
<feature type="repeat" description="TPR" evidence="1">
    <location>
        <begin position="93"/>
        <end position="126"/>
    </location>
</feature>
<dbReference type="Gene3D" id="1.25.40.10">
    <property type="entry name" value="Tetratricopeptide repeat domain"/>
    <property type="match status" value="2"/>
</dbReference>
<protein>
    <submittedName>
        <fullName evidence="2">Tetratricopeptide repeat protein</fullName>
    </submittedName>
</protein>